<protein>
    <recommendedName>
        <fullName evidence="10">Type II secretion system protein GspC N-terminal domain-containing protein</fullName>
    </recommendedName>
</protein>
<dbReference type="OrthoDB" id="7871190at2"/>
<dbReference type="Pfam" id="PF11356">
    <property type="entry name" value="T2SSC"/>
    <property type="match status" value="1"/>
</dbReference>
<keyword evidence="2" id="KW-0813">Transport</keyword>
<evidence type="ECO:0000256" key="5">
    <source>
        <dbReference type="ARBA" id="ARBA00022692"/>
    </source>
</evidence>
<evidence type="ECO:0000256" key="3">
    <source>
        <dbReference type="ARBA" id="ARBA00022475"/>
    </source>
</evidence>
<evidence type="ECO:0000256" key="2">
    <source>
        <dbReference type="ARBA" id="ARBA00022448"/>
    </source>
</evidence>
<dbReference type="RefSeq" id="WP_138663271.1">
    <property type="nucleotide sequence ID" value="NZ_VANS01000004.1"/>
</dbReference>
<keyword evidence="5" id="KW-0812">Transmembrane</keyword>
<evidence type="ECO:0000256" key="7">
    <source>
        <dbReference type="ARBA" id="ARBA00022989"/>
    </source>
</evidence>
<keyword evidence="4" id="KW-0997">Cell inner membrane</keyword>
<dbReference type="GO" id="GO:0015031">
    <property type="term" value="P:protein transport"/>
    <property type="evidence" value="ECO:0007669"/>
    <property type="project" value="UniProtKB-KW"/>
</dbReference>
<feature type="domain" description="Type II secretion system protein GspC N-terminal" evidence="10">
    <location>
        <begin position="16"/>
        <end position="141"/>
    </location>
</feature>
<dbReference type="Proteomes" id="UP000309550">
    <property type="component" value="Unassembled WGS sequence"/>
</dbReference>
<evidence type="ECO:0000259" key="10">
    <source>
        <dbReference type="Pfam" id="PF11356"/>
    </source>
</evidence>
<dbReference type="GO" id="GO:0005886">
    <property type="term" value="C:plasma membrane"/>
    <property type="evidence" value="ECO:0007669"/>
    <property type="project" value="UniProtKB-SubCell"/>
</dbReference>
<evidence type="ECO:0000256" key="6">
    <source>
        <dbReference type="ARBA" id="ARBA00022927"/>
    </source>
</evidence>
<dbReference type="EMBL" id="VANS01000004">
    <property type="protein sequence ID" value="TMM51312.1"/>
    <property type="molecule type" value="Genomic_DNA"/>
</dbReference>
<dbReference type="AlphaFoldDB" id="A0A5S3PC84"/>
<sequence length="162" mass="16796">MTQTRMIRLLAGLVALLGLAAVGLAGQQAWNTWQDPLPQGALVAPTVTSPRPVTGAEPQPPPRWAPLFGATAKVPPQPPAPKAEPQPPAPPAPPVTSLGYTLKGTVSSGETRWALVSHPTGDTLLRVGEALTPDYTVVAIDAAGMWVQAGADGPRQLLEVVK</sequence>
<evidence type="ECO:0000256" key="1">
    <source>
        <dbReference type="ARBA" id="ARBA00004533"/>
    </source>
</evidence>
<evidence type="ECO:0000256" key="9">
    <source>
        <dbReference type="SAM" id="MobiDB-lite"/>
    </source>
</evidence>
<feature type="compositionally biased region" description="Pro residues" evidence="9">
    <location>
        <begin position="75"/>
        <end position="94"/>
    </location>
</feature>
<accession>A0A5S3PC84</accession>
<comment type="caution">
    <text evidence="11">The sequence shown here is derived from an EMBL/GenBank/DDBJ whole genome shotgun (WGS) entry which is preliminary data.</text>
</comment>
<organism evidence="11 12">
    <name type="scientific">Sulfitobacter sabulilitoris</name>
    <dbReference type="NCBI Taxonomy" id="2562655"/>
    <lineage>
        <taxon>Bacteria</taxon>
        <taxon>Pseudomonadati</taxon>
        <taxon>Pseudomonadota</taxon>
        <taxon>Alphaproteobacteria</taxon>
        <taxon>Rhodobacterales</taxon>
        <taxon>Roseobacteraceae</taxon>
        <taxon>Sulfitobacter</taxon>
    </lineage>
</organism>
<evidence type="ECO:0000313" key="11">
    <source>
        <dbReference type="EMBL" id="TMM51312.1"/>
    </source>
</evidence>
<keyword evidence="7" id="KW-1133">Transmembrane helix</keyword>
<comment type="subcellular location">
    <subcellularLocation>
        <location evidence="1">Cell inner membrane</location>
    </subcellularLocation>
</comment>
<proteinExistence type="predicted"/>
<keyword evidence="6" id="KW-0653">Protein transport</keyword>
<name>A0A5S3PC84_9RHOB</name>
<evidence type="ECO:0000256" key="4">
    <source>
        <dbReference type="ARBA" id="ARBA00022519"/>
    </source>
</evidence>
<reference evidence="11 12" key="1">
    <citation type="submission" date="2019-05" db="EMBL/GenBank/DDBJ databases">
        <title>Sulfitobacter sabulilitoris sp. nov., isolated from a marine sand.</title>
        <authorList>
            <person name="Yoon J.-H."/>
        </authorList>
    </citation>
    <scope>NUCLEOTIDE SEQUENCE [LARGE SCALE GENOMIC DNA]</scope>
    <source>
        <strain evidence="11 12">HSMS-29</strain>
    </source>
</reference>
<keyword evidence="12" id="KW-1185">Reference proteome</keyword>
<dbReference type="InterPro" id="IPR024961">
    <property type="entry name" value="T2SS_GspC_N"/>
</dbReference>
<evidence type="ECO:0000256" key="8">
    <source>
        <dbReference type="ARBA" id="ARBA00023136"/>
    </source>
</evidence>
<keyword evidence="3" id="KW-1003">Cell membrane</keyword>
<evidence type="ECO:0000313" key="12">
    <source>
        <dbReference type="Proteomes" id="UP000309550"/>
    </source>
</evidence>
<gene>
    <name evidence="11" type="ORF">FDT80_15775</name>
</gene>
<feature type="region of interest" description="Disordered" evidence="9">
    <location>
        <begin position="48"/>
        <end position="98"/>
    </location>
</feature>
<keyword evidence="8" id="KW-0472">Membrane</keyword>